<dbReference type="eggNOG" id="COG3303">
    <property type="taxonomic scope" value="Bacteria"/>
</dbReference>
<proteinExistence type="predicted"/>
<dbReference type="Pfam" id="PF13181">
    <property type="entry name" value="TPR_8"/>
    <property type="match status" value="1"/>
</dbReference>
<evidence type="ECO:0000256" key="2">
    <source>
        <dbReference type="PROSITE-ProRule" id="PRU00339"/>
    </source>
</evidence>
<dbReference type="Pfam" id="PF13432">
    <property type="entry name" value="TPR_16"/>
    <property type="match status" value="1"/>
</dbReference>
<feature type="repeat" description="TPR" evidence="2">
    <location>
        <begin position="585"/>
        <end position="618"/>
    </location>
</feature>
<dbReference type="Gene3D" id="1.25.40.10">
    <property type="entry name" value="Tetratricopeptide repeat domain"/>
    <property type="match status" value="2"/>
</dbReference>
<dbReference type="Pfam" id="PF14559">
    <property type="entry name" value="TPR_19"/>
    <property type="match status" value="1"/>
</dbReference>
<dbReference type="InterPro" id="IPR036280">
    <property type="entry name" value="Multihaem_cyt_sf"/>
</dbReference>
<dbReference type="PANTHER" id="PTHR35038">
    <property type="entry name" value="DISSIMILATORY SULFITE REDUCTASE SIRA"/>
    <property type="match status" value="1"/>
</dbReference>
<feature type="repeat" description="TPR" evidence="2">
    <location>
        <begin position="458"/>
        <end position="491"/>
    </location>
</feature>
<dbReference type="KEGG" id="sus:Acid_1939"/>
<evidence type="ECO:0000256" key="1">
    <source>
        <dbReference type="ARBA" id="ARBA00022729"/>
    </source>
</evidence>
<dbReference type="InterPro" id="IPR051829">
    <property type="entry name" value="Multiheme_Cytochr_ET"/>
</dbReference>
<feature type="repeat" description="TPR" evidence="2">
    <location>
        <begin position="551"/>
        <end position="584"/>
    </location>
</feature>
<dbReference type="InParanoid" id="Q026Y4"/>
<dbReference type="Gene3D" id="1.10.1130.10">
    <property type="entry name" value="Flavocytochrome C3, Chain A"/>
    <property type="match status" value="1"/>
</dbReference>
<dbReference type="EMBL" id="CP000473">
    <property type="protein sequence ID" value="ABJ82929.1"/>
    <property type="molecule type" value="Genomic_DNA"/>
</dbReference>
<dbReference type="AlphaFoldDB" id="Q026Y4"/>
<reference evidence="3" key="1">
    <citation type="submission" date="2006-10" db="EMBL/GenBank/DDBJ databases">
        <title>Complete sequence of Solibacter usitatus Ellin6076.</title>
        <authorList>
            <consortium name="US DOE Joint Genome Institute"/>
            <person name="Copeland A."/>
            <person name="Lucas S."/>
            <person name="Lapidus A."/>
            <person name="Barry K."/>
            <person name="Detter J.C."/>
            <person name="Glavina del Rio T."/>
            <person name="Hammon N."/>
            <person name="Israni S."/>
            <person name="Dalin E."/>
            <person name="Tice H."/>
            <person name="Pitluck S."/>
            <person name="Thompson L.S."/>
            <person name="Brettin T."/>
            <person name="Bruce D."/>
            <person name="Han C."/>
            <person name="Tapia R."/>
            <person name="Gilna P."/>
            <person name="Schmutz J."/>
            <person name="Larimer F."/>
            <person name="Land M."/>
            <person name="Hauser L."/>
            <person name="Kyrpides N."/>
            <person name="Mikhailova N."/>
            <person name="Janssen P.H."/>
            <person name="Kuske C.R."/>
            <person name="Richardson P."/>
        </authorList>
    </citation>
    <scope>NUCLEOTIDE SEQUENCE</scope>
    <source>
        <strain evidence="3">Ellin6076</strain>
    </source>
</reference>
<accession>Q026Y4</accession>
<protein>
    <submittedName>
        <fullName evidence="3">TPR repeat-containing protein</fullName>
    </submittedName>
</protein>
<gene>
    <name evidence="3" type="ordered locus">Acid_1939</name>
</gene>
<sequence precursor="true">MEVKRKPLRYRVVTAVATLAGCIAACSRNNAVPRQAEPHYVAAAVCASCHAKIAKTYRQTGMGRSFYRPTAANMVEDYGQRNRLSHRASGRSYTMFERDGEWFQRRHQTGFDGKETNVVEMRVDYVIGSGSHARSYLHRTAAGRLIEMPVSWYSENGGYWAMSPGFDRPKQQDFRRPVAYSCLFCHTAYPDSPPGEDSTFSAALPEGIDCQRCHGPGSAHVEGASRKAPVDAVRHAIVNPARLSRDRQLDVCMQCHLESTSRPLPNAVARFDHGPFDYRPGQPLTDYFLFFDRAPAPAKEDQFEIAHAAYRLRKSKCFQASQMTCSTCHNPHDVPHGDEAATHYNTACRKCHERAHATGVPAGGDCASCHMPRRRTDDAVHVVMTDHYIQRRKPSGDLLAARAEAADPGYRGEVAPYYPDAGVDGLYLAVAQVRDGANLDGGIPRLREAIERLKPRQPEFYLELAKAYSKTGDSGQAVRWCEEALRVRPGFNPAIRELGATLIQAGDFSRAAETLRQARGPSAQTNLGNAYLRLGRIDLAESALRTQSEDPDANNLLGVAESARNNYGSAEQFFRKAIELQTDHAEAHHNLANLLASRRDYAEAAYHFRQAIAANPGYAEAHHRFGLLLLATGAIDHAQREIEAAVRLDPALAEARRDLADIIAAKGRRP</sequence>
<dbReference type="STRING" id="234267.Acid_1939"/>
<dbReference type="InterPro" id="IPR019734">
    <property type="entry name" value="TPR_rpt"/>
</dbReference>
<dbReference type="PROSITE" id="PS51257">
    <property type="entry name" value="PROKAR_LIPOPROTEIN"/>
    <property type="match status" value="1"/>
</dbReference>
<organism evidence="3">
    <name type="scientific">Solibacter usitatus (strain Ellin6076)</name>
    <dbReference type="NCBI Taxonomy" id="234267"/>
    <lineage>
        <taxon>Bacteria</taxon>
        <taxon>Pseudomonadati</taxon>
        <taxon>Acidobacteriota</taxon>
        <taxon>Terriglobia</taxon>
        <taxon>Bryobacterales</taxon>
        <taxon>Solibacteraceae</taxon>
        <taxon>Candidatus Solibacter</taxon>
    </lineage>
</organism>
<dbReference type="SUPFAM" id="SSF48695">
    <property type="entry name" value="Multiheme cytochromes"/>
    <property type="match status" value="1"/>
</dbReference>
<dbReference type="PROSITE" id="PS50005">
    <property type="entry name" value="TPR"/>
    <property type="match status" value="4"/>
</dbReference>
<dbReference type="eggNOG" id="COG0457">
    <property type="taxonomic scope" value="Bacteria"/>
</dbReference>
<dbReference type="SUPFAM" id="SSF48452">
    <property type="entry name" value="TPR-like"/>
    <property type="match status" value="1"/>
</dbReference>
<dbReference type="CDD" id="cd08168">
    <property type="entry name" value="Cytochrom_C3"/>
    <property type="match status" value="1"/>
</dbReference>
<dbReference type="PANTHER" id="PTHR35038:SF8">
    <property type="entry name" value="C-TYPE POLYHEME CYTOCHROME OMCC"/>
    <property type="match status" value="1"/>
</dbReference>
<name>Q026Y4_SOLUE</name>
<dbReference type="SMART" id="SM00028">
    <property type="entry name" value="TPR"/>
    <property type="match status" value="5"/>
</dbReference>
<dbReference type="HOGENOM" id="CLU_029191_0_0_0"/>
<dbReference type="InterPro" id="IPR011990">
    <property type="entry name" value="TPR-like_helical_dom_sf"/>
</dbReference>
<evidence type="ECO:0000313" key="3">
    <source>
        <dbReference type="EMBL" id="ABJ82929.1"/>
    </source>
</evidence>
<keyword evidence="2" id="KW-0802">TPR repeat</keyword>
<feature type="repeat" description="TPR" evidence="2">
    <location>
        <begin position="619"/>
        <end position="652"/>
    </location>
</feature>
<keyword evidence="1" id="KW-0732">Signal</keyword>